<evidence type="ECO:0000256" key="4">
    <source>
        <dbReference type="ARBA" id="ARBA00022741"/>
    </source>
</evidence>
<evidence type="ECO:0000256" key="5">
    <source>
        <dbReference type="ARBA" id="ARBA00022840"/>
    </source>
</evidence>
<dbReference type="EMBL" id="JAUSQX010000001">
    <property type="protein sequence ID" value="MDP9805679.1"/>
    <property type="molecule type" value="Genomic_DNA"/>
</dbReference>
<feature type="binding site" evidence="9">
    <location>
        <position position="9"/>
    </location>
    <ligand>
        <name>substrate</name>
    </ligand>
</feature>
<keyword evidence="12" id="KW-1185">Reference proteome</keyword>
<feature type="binding site" evidence="9">
    <location>
        <begin position="122"/>
        <end position="128"/>
    </location>
    <ligand>
        <name>ATP</name>
        <dbReference type="ChEBI" id="CHEBI:30616"/>
    </ligand>
</feature>
<dbReference type="PRINTS" id="PR01020">
    <property type="entry name" value="LPSBIOSNTHSS"/>
</dbReference>
<comment type="subunit">
    <text evidence="9">Homohexamer.</text>
</comment>
<evidence type="ECO:0000256" key="3">
    <source>
        <dbReference type="ARBA" id="ARBA00022695"/>
    </source>
</evidence>
<reference evidence="11 12" key="1">
    <citation type="submission" date="2023-07" db="EMBL/GenBank/DDBJ databases">
        <title>Sequencing the genomes of 1000 actinobacteria strains.</title>
        <authorList>
            <person name="Klenk H.-P."/>
        </authorList>
    </citation>
    <scope>NUCLEOTIDE SEQUENCE [LARGE SCALE GENOMIC DNA]</scope>
    <source>
        <strain evidence="11 12">DSM 17163</strain>
    </source>
</reference>
<dbReference type="InterPro" id="IPR001980">
    <property type="entry name" value="PPAT"/>
</dbReference>
<evidence type="ECO:0000256" key="6">
    <source>
        <dbReference type="ARBA" id="ARBA00022842"/>
    </source>
</evidence>
<feature type="domain" description="Cytidyltransferase-like" evidence="10">
    <location>
        <begin position="5"/>
        <end position="132"/>
    </location>
</feature>
<sequence length="158" mass="17029">MSLAVCPGSFDPLTLGHIDIVRRARGMFDEVIVGVAQNAKKNYVFSDDERVALANEALRGIDGVRVEIISGLLADFVTKRGAVAIVKGLRGPADYDDEQAMSLLNRHLSGVETVFIMGDPSLNHVASSFVKEIAMYGGKIEDLVTPNVAQALKEKVKS</sequence>
<feature type="binding site" evidence="9">
    <location>
        <position position="87"/>
    </location>
    <ligand>
        <name>substrate</name>
    </ligand>
</feature>
<protein>
    <recommendedName>
        <fullName evidence="9">Phosphopantetheine adenylyltransferase</fullName>
        <ecNumber evidence="9">2.7.7.3</ecNumber>
    </recommendedName>
    <alternativeName>
        <fullName evidence="9">Dephospho-CoA pyrophosphorylase</fullName>
    </alternativeName>
    <alternativeName>
        <fullName evidence="9">Pantetheine-phosphate adenylyltransferase</fullName>
        <shortName evidence="9">PPAT</shortName>
    </alternativeName>
</protein>
<name>A0ABT9NEA8_9ACTO</name>
<comment type="subcellular location">
    <subcellularLocation>
        <location evidence="9">Cytoplasm</location>
    </subcellularLocation>
</comment>
<comment type="cofactor">
    <cofactor evidence="9">
        <name>Mg(2+)</name>
        <dbReference type="ChEBI" id="CHEBI:18420"/>
    </cofactor>
</comment>
<dbReference type="PANTHER" id="PTHR21342">
    <property type="entry name" value="PHOSPHOPANTETHEINE ADENYLYLTRANSFERASE"/>
    <property type="match status" value="1"/>
</dbReference>
<comment type="similarity">
    <text evidence="9">Belongs to the bacterial CoaD family.</text>
</comment>
<dbReference type="RefSeq" id="WP_307681944.1">
    <property type="nucleotide sequence ID" value="NZ_JAUSQX010000001.1"/>
</dbReference>
<gene>
    <name evidence="9" type="primary">coaD</name>
    <name evidence="11" type="ORF">J2S70_000261</name>
</gene>
<dbReference type="GO" id="GO:0004595">
    <property type="term" value="F:pantetheine-phosphate adenylyltransferase activity"/>
    <property type="evidence" value="ECO:0007669"/>
    <property type="project" value="UniProtKB-EC"/>
</dbReference>
<keyword evidence="7 9" id="KW-0173">Coenzyme A biosynthesis</keyword>
<evidence type="ECO:0000256" key="2">
    <source>
        <dbReference type="ARBA" id="ARBA00022679"/>
    </source>
</evidence>
<evidence type="ECO:0000256" key="9">
    <source>
        <dbReference type="HAMAP-Rule" id="MF_00151"/>
    </source>
</evidence>
<keyword evidence="6 9" id="KW-0460">Magnesium</keyword>
<dbReference type="Pfam" id="PF01467">
    <property type="entry name" value="CTP_transf_like"/>
    <property type="match status" value="1"/>
</dbReference>
<feature type="binding site" evidence="9">
    <location>
        <position position="73"/>
    </location>
    <ligand>
        <name>substrate</name>
    </ligand>
</feature>
<dbReference type="NCBIfam" id="TIGR00125">
    <property type="entry name" value="cyt_tran_rel"/>
    <property type="match status" value="1"/>
</dbReference>
<comment type="catalytic activity">
    <reaction evidence="8 9">
        <text>(R)-4'-phosphopantetheine + ATP + H(+) = 3'-dephospho-CoA + diphosphate</text>
        <dbReference type="Rhea" id="RHEA:19801"/>
        <dbReference type="ChEBI" id="CHEBI:15378"/>
        <dbReference type="ChEBI" id="CHEBI:30616"/>
        <dbReference type="ChEBI" id="CHEBI:33019"/>
        <dbReference type="ChEBI" id="CHEBI:57328"/>
        <dbReference type="ChEBI" id="CHEBI:61723"/>
        <dbReference type="EC" id="2.7.7.3"/>
    </reaction>
</comment>
<dbReference type="InterPro" id="IPR004821">
    <property type="entry name" value="Cyt_trans-like"/>
</dbReference>
<dbReference type="NCBIfam" id="TIGR01510">
    <property type="entry name" value="coaD_prev_kdtB"/>
    <property type="match status" value="1"/>
</dbReference>
<keyword evidence="2 9" id="KW-0808">Transferase</keyword>
<dbReference type="SUPFAM" id="SSF52374">
    <property type="entry name" value="Nucleotidylyl transferase"/>
    <property type="match status" value="1"/>
</dbReference>
<dbReference type="Gene3D" id="3.40.50.620">
    <property type="entry name" value="HUPs"/>
    <property type="match status" value="1"/>
</dbReference>
<evidence type="ECO:0000313" key="11">
    <source>
        <dbReference type="EMBL" id="MDP9805679.1"/>
    </source>
</evidence>
<feature type="binding site" evidence="9">
    <location>
        <position position="41"/>
    </location>
    <ligand>
        <name>substrate</name>
    </ligand>
</feature>
<comment type="pathway">
    <text evidence="9">Cofactor biosynthesis; coenzyme A biosynthesis; CoA from (R)-pantothenate: step 4/5.</text>
</comment>
<keyword evidence="1 9" id="KW-0963">Cytoplasm</keyword>
<keyword evidence="4 9" id="KW-0547">Nucleotide-binding</keyword>
<evidence type="ECO:0000256" key="8">
    <source>
        <dbReference type="ARBA" id="ARBA00029346"/>
    </source>
</evidence>
<organism evidence="11 12">
    <name type="scientific">Trueperella bonasi</name>
    <dbReference type="NCBI Taxonomy" id="312286"/>
    <lineage>
        <taxon>Bacteria</taxon>
        <taxon>Bacillati</taxon>
        <taxon>Actinomycetota</taxon>
        <taxon>Actinomycetes</taxon>
        <taxon>Actinomycetales</taxon>
        <taxon>Actinomycetaceae</taxon>
        <taxon>Trueperella</taxon>
    </lineage>
</organism>
<evidence type="ECO:0000256" key="7">
    <source>
        <dbReference type="ARBA" id="ARBA00022993"/>
    </source>
</evidence>
<dbReference type="PANTHER" id="PTHR21342:SF1">
    <property type="entry name" value="PHOSPHOPANTETHEINE ADENYLYLTRANSFERASE"/>
    <property type="match status" value="1"/>
</dbReference>
<dbReference type="InterPro" id="IPR014729">
    <property type="entry name" value="Rossmann-like_a/b/a_fold"/>
</dbReference>
<evidence type="ECO:0000313" key="12">
    <source>
        <dbReference type="Proteomes" id="UP001243212"/>
    </source>
</evidence>
<evidence type="ECO:0000259" key="10">
    <source>
        <dbReference type="Pfam" id="PF01467"/>
    </source>
</evidence>
<feature type="binding site" evidence="9">
    <location>
        <begin position="88"/>
        <end position="90"/>
    </location>
    <ligand>
        <name>ATP</name>
        <dbReference type="ChEBI" id="CHEBI:30616"/>
    </ligand>
</feature>
<comment type="function">
    <text evidence="9">Reversibly transfers an adenylyl group from ATP to 4'-phosphopantetheine, yielding dephospho-CoA (dPCoA) and pyrophosphate.</text>
</comment>
<comment type="caution">
    <text evidence="11">The sequence shown here is derived from an EMBL/GenBank/DDBJ whole genome shotgun (WGS) entry which is preliminary data.</text>
</comment>
<feature type="binding site" evidence="9">
    <location>
        <begin position="9"/>
        <end position="10"/>
    </location>
    <ligand>
        <name>ATP</name>
        <dbReference type="ChEBI" id="CHEBI:30616"/>
    </ligand>
</feature>
<feature type="site" description="Transition state stabilizer" evidence="9">
    <location>
        <position position="17"/>
    </location>
</feature>
<proteinExistence type="inferred from homology"/>
<accession>A0ABT9NEA8</accession>
<dbReference type="Proteomes" id="UP001243212">
    <property type="component" value="Unassembled WGS sequence"/>
</dbReference>
<feature type="binding site" evidence="9">
    <location>
        <position position="98"/>
    </location>
    <ligand>
        <name>ATP</name>
        <dbReference type="ChEBI" id="CHEBI:30616"/>
    </ligand>
</feature>
<keyword evidence="5 9" id="KW-0067">ATP-binding</keyword>
<keyword evidence="3 9" id="KW-0548">Nucleotidyltransferase</keyword>
<dbReference type="HAMAP" id="MF_00151">
    <property type="entry name" value="PPAT_bact"/>
    <property type="match status" value="1"/>
</dbReference>
<dbReference type="CDD" id="cd02163">
    <property type="entry name" value="PPAT"/>
    <property type="match status" value="1"/>
</dbReference>
<feature type="binding site" evidence="9">
    <location>
        <position position="17"/>
    </location>
    <ligand>
        <name>ATP</name>
        <dbReference type="ChEBI" id="CHEBI:30616"/>
    </ligand>
</feature>
<evidence type="ECO:0000256" key="1">
    <source>
        <dbReference type="ARBA" id="ARBA00022490"/>
    </source>
</evidence>
<dbReference type="EC" id="2.7.7.3" evidence="9"/>